<evidence type="ECO:0000256" key="2">
    <source>
        <dbReference type="ARBA" id="ARBA00022692"/>
    </source>
</evidence>
<dbReference type="PANTHER" id="PTHR31234:SF70">
    <property type="entry name" value="LATE EMBRYOGENESIS ABUNDANT PROTEIN LEA-2 SUBGROUP DOMAIN-CONTAINING PROTEIN"/>
    <property type="match status" value="1"/>
</dbReference>
<evidence type="ECO:0000256" key="3">
    <source>
        <dbReference type="ARBA" id="ARBA00022989"/>
    </source>
</evidence>
<evidence type="ECO:0000256" key="1">
    <source>
        <dbReference type="ARBA" id="ARBA00004167"/>
    </source>
</evidence>
<accession>A0AAV0N1I2</accession>
<evidence type="ECO:0000259" key="7">
    <source>
        <dbReference type="Pfam" id="PF03168"/>
    </source>
</evidence>
<feature type="compositionally biased region" description="Low complexity" evidence="5">
    <location>
        <begin position="101"/>
        <end position="123"/>
    </location>
</feature>
<comment type="caution">
    <text evidence="8">The sequence shown here is derived from an EMBL/GenBank/DDBJ whole genome shotgun (WGS) entry which is preliminary data.</text>
</comment>
<dbReference type="Proteomes" id="UP001154282">
    <property type="component" value="Unassembled WGS sequence"/>
</dbReference>
<evidence type="ECO:0000256" key="5">
    <source>
        <dbReference type="SAM" id="MobiDB-lite"/>
    </source>
</evidence>
<feature type="region of interest" description="Disordered" evidence="5">
    <location>
        <begin position="67"/>
        <end position="123"/>
    </location>
</feature>
<keyword evidence="2 6" id="KW-0812">Transmembrane</keyword>
<dbReference type="GO" id="GO:0098542">
    <property type="term" value="P:defense response to other organism"/>
    <property type="evidence" value="ECO:0007669"/>
    <property type="project" value="InterPro"/>
</dbReference>
<dbReference type="PANTHER" id="PTHR31234">
    <property type="entry name" value="LATE EMBRYOGENESIS ABUNDANT (LEA) HYDROXYPROLINE-RICH GLYCOPROTEIN FAMILY"/>
    <property type="match status" value="1"/>
</dbReference>
<gene>
    <name evidence="8" type="ORF">LITE_LOCUS31155</name>
</gene>
<feature type="domain" description="Late embryogenesis abundant protein LEA-2 subgroup" evidence="7">
    <location>
        <begin position="241"/>
        <end position="343"/>
    </location>
</feature>
<feature type="non-terminal residue" evidence="8">
    <location>
        <position position="1"/>
    </location>
</feature>
<evidence type="ECO:0000256" key="6">
    <source>
        <dbReference type="SAM" id="Phobius"/>
    </source>
</evidence>
<organism evidence="8 9">
    <name type="scientific">Linum tenue</name>
    <dbReference type="NCBI Taxonomy" id="586396"/>
    <lineage>
        <taxon>Eukaryota</taxon>
        <taxon>Viridiplantae</taxon>
        <taxon>Streptophyta</taxon>
        <taxon>Embryophyta</taxon>
        <taxon>Tracheophyta</taxon>
        <taxon>Spermatophyta</taxon>
        <taxon>Magnoliopsida</taxon>
        <taxon>eudicotyledons</taxon>
        <taxon>Gunneridae</taxon>
        <taxon>Pentapetalae</taxon>
        <taxon>rosids</taxon>
        <taxon>fabids</taxon>
        <taxon>Malpighiales</taxon>
        <taxon>Linaceae</taxon>
        <taxon>Linum</taxon>
    </lineage>
</organism>
<dbReference type="AlphaFoldDB" id="A0AAV0N1I2"/>
<protein>
    <recommendedName>
        <fullName evidence="7">Late embryogenesis abundant protein LEA-2 subgroup domain-containing protein</fullName>
    </recommendedName>
</protein>
<keyword evidence="3 6" id="KW-1133">Transmembrane helix</keyword>
<keyword evidence="4 6" id="KW-0472">Membrane</keyword>
<feature type="compositionally biased region" description="Low complexity" evidence="5">
    <location>
        <begin position="67"/>
        <end position="78"/>
    </location>
</feature>
<evidence type="ECO:0000313" key="9">
    <source>
        <dbReference type="Proteomes" id="UP001154282"/>
    </source>
</evidence>
<dbReference type="InterPro" id="IPR044839">
    <property type="entry name" value="NDR1-like"/>
</dbReference>
<reference evidence="8" key="1">
    <citation type="submission" date="2022-08" db="EMBL/GenBank/DDBJ databases">
        <authorList>
            <person name="Gutierrez-Valencia J."/>
        </authorList>
    </citation>
    <scope>NUCLEOTIDE SEQUENCE</scope>
</reference>
<sequence>SVLSSQLCLPPSISLLVHITKAFPTLLNHGARRSRGLRRRRTIFSDEQRRSNPIGLRRRRASLRLHPFSPSRFLSPSPAAMADAEGAPPRYSTSTDETRTTSRTTSCSTQTTTTTVTTDPGSPTTKLLKAALPARPGTYVIQIPKDTIYKIPPPENAKRFEQLTNKNPGGGRSRRCCGGGARLWLWASISFFAAFLFLIATGVGVFYLAVRPESPRFVIQSASIEGFNSSGPISPRFELAVAAHNRNKKMGVLYQQGSSAAVYYNGIELVAGSIPAFEQGKDELTSFKTALKGEGIVLTSAVRRSLSDGENRGTVPFRLTVTAPVKFRLGAVKSWTVTVNVDCELTVDMLTENAKIVSQKCDSSAKIW</sequence>
<comment type="subcellular location">
    <subcellularLocation>
        <location evidence="1">Membrane</location>
        <topology evidence="1">Single-pass membrane protein</topology>
    </subcellularLocation>
</comment>
<name>A0AAV0N1I2_9ROSI</name>
<keyword evidence="9" id="KW-1185">Reference proteome</keyword>
<proteinExistence type="predicted"/>
<dbReference type="Pfam" id="PF03168">
    <property type="entry name" value="LEA_2"/>
    <property type="match status" value="1"/>
</dbReference>
<dbReference type="EMBL" id="CAMGYJ010000007">
    <property type="protein sequence ID" value="CAI0452256.1"/>
    <property type="molecule type" value="Genomic_DNA"/>
</dbReference>
<dbReference type="GO" id="GO:0005886">
    <property type="term" value="C:plasma membrane"/>
    <property type="evidence" value="ECO:0007669"/>
    <property type="project" value="TreeGrafter"/>
</dbReference>
<dbReference type="InterPro" id="IPR004864">
    <property type="entry name" value="LEA_2"/>
</dbReference>
<evidence type="ECO:0000256" key="4">
    <source>
        <dbReference type="ARBA" id="ARBA00023136"/>
    </source>
</evidence>
<evidence type="ECO:0000313" key="8">
    <source>
        <dbReference type="EMBL" id="CAI0452256.1"/>
    </source>
</evidence>
<feature type="transmembrane region" description="Helical" evidence="6">
    <location>
        <begin position="183"/>
        <end position="210"/>
    </location>
</feature>